<organism evidence="1 2">
    <name type="scientific">Pleurodeles waltl</name>
    <name type="common">Iberian ribbed newt</name>
    <dbReference type="NCBI Taxonomy" id="8319"/>
    <lineage>
        <taxon>Eukaryota</taxon>
        <taxon>Metazoa</taxon>
        <taxon>Chordata</taxon>
        <taxon>Craniata</taxon>
        <taxon>Vertebrata</taxon>
        <taxon>Euteleostomi</taxon>
        <taxon>Amphibia</taxon>
        <taxon>Batrachia</taxon>
        <taxon>Caudata</taxon>
        <taxon>Salamandroidea</taxon>
        <taxon>Salamandridae</taxon>
        <taxon>Pleurodelinae</taxon>
        <taxon>Pleurodeles</taxon>
    </lineage>
</organism>
<proteinExistence type="predicted"/>
<dbReference type="Proteomes" id="UP001066276">
    <property type="component" value="Chromosome 12"/>
</dbReference>
<evidence type="ECO:0000313" key="2">
    <source>
        <dbReference type="Proteomes" id="UP001066276"/>
    </source>
</evidence>
<name>A0AAV7KZ64_PLEWA</name>
<protein>
    <submittedName>
        <fullName evidence="1">Uncharacterized protein</fullName>
    </submittedName>
</protein>
<keyword evidence="2" id="KW-1185">Reference proteome</keyword>
<gene>
    <name evidence="1" type="ORF">NDU88_004713</name>
</gene>
<dbReference type="EMBL" id="JANPWB010000016">
    <property type="protein sequence ID" value="KAJ1084567.1"/>
    <property type="molecule type" value="Genomic_DNA"/>
</dbReference>
<reference evidence="1" key="1">
    <citation type="journal article" date="2022" name="bioRxiv">
        <title>Sequencing and chromosome-scale assembly of the giantPleurodeles waltlgenome.</title>
        <authorList>
            <person name="Brown T."/>
            <person name="Elewa A."/>
            <person name="Iarovenko S."/>
            <person name="Subramanian E."/>
            <person name="Araus A.J."/>
            <person name="Petzold A."/>
            <person name="Susuki M."/>
            <person name="Suzuki K.-i.T."/>
            <person name="Hayashi T."/>
            <person name="Toyoda A."/>
            <person name="Oliveira C."/>
            <person name="Osipova E."/>
            <person name="Leigh N.D."/>
            <person name="Simon A."/>
            <person name="Yun M.H."/>
        </authorList>
    </citation>
    <scope>NUCLEOTIDE SEQUENCE</scope>
    <source>
        <strain evidence="1">20211129_DDA</strain>
        <tissue evidence="1">Liver</tissue>
    </source>
</reference>
<sequence>MLRSHHERAAALKAYRLLAINAHYTHNHEPKRSSIKRKPWYEKQTTARVNSYCKISAHVRLGPLNYHYFFHSSLVWLQLLKAGDAAQTPKPASSSTSCGAIICLLFAVKKHRLSPGRSRESWHLFKGDVVCIKLLQYLQMLFCRRAPPPGSFVVGHPGILVGRRN</sequence>
<comment type="caution">
    <text evidence="1">The sequence shown here is derived from an EMBL/GenBank/DDBJ whole genome shotgun (WGS) entry which is preliminary data.</text>
</comment>
<evidence type="ECO:0000313" key="1">
    <source>
        <dbReference type="EMBL" id="KAJ1084567.1"/>
    </source>
</evidence>
<dbReference type="AlphaFoldDB" id="A0AAV7KZ64"/>
<accession>A0AAV7KZ64</accession>